<evidence type="ECO:0000313" key="1">
    <source>
        <dbReference type="EMBL" id="TVP41210.1"/>
    </source>
</evidence>
<sequence>MEVPISEYVTYFNYEGENADFLVREIKKGVFKVLIREYNDNHDTEFIEKEFFVKKDTLDALFEEYNVMKKPTGTEKILEPTHEIEL</sequence>
<dbReference type="OrthoDB" id="5947at2157"/>
<dbReference type="AlphaFoldDB" id="A0A557SX77"/>
<dbReference type="Proteomes" id="UP000315289">
    <property type="component" value="Unassembled WGS sequence"/>
</dbReference>
<protein>
    <submittedName>
        <fullName evidence="1">Uncharacterized protein</fullName>
    </submittedName>
</protein>
<gene>
    <name evidence="1" type="ORF">NARC_40173</name>
</gene>
<dbReference type="EMBL" id="VOAH01000004">
    <property type="protein sequence ID" value="TVP41210.1"/>
    <property type="molecule type" value="Genomic_DNA"/>
</dbReference>
<proteinExistence type="predicted"/>
<comment type="caution">
    <text evidence="1">The sequence shown here is derived from an EMBL/GenBank/DDBJ whole genome shotgun (WGS) entry which is preliminary data.</text>
</comment>
<evidence type="ECO:0000313" key="2">
    <source>
        <dbReference type="Proteomes" id="UP000315289"/>
    </source>
</evidence>
<name>A0A557SX77_9ARCH</name>
<dbReference type="RefSeq" id="WP_144729403.1">
    <property type="nucleotide sequence ID" value="NZ_ML675580.1"/>
</dbReference>
<organism evidence="1 2">
    <name type="scientific">Candidatus Nitrosocosmicus arcticus</name>
    <dbReference type="NCBI Taxonomy" id="2035267"/>
    <lineage>
        <taxon>Archaea</taxon>
        <taxon>Nitrososphaerota</taxon>
        <taxon>Nitrososphaeria</taxon>
        <taxon>Nitrososphaerales</taxon>
        <taxon>Nitrososphaeraceae</taxon>
        <taxon>Candidatus Nitrosocosmicus</taxon>
    </lineage>
</organism>
<keyword evidence="2" id="KW-1185">Reference proteome</keyword>
<reference evidence="1 2" key="1">
    <citation type="journal article" date="2019" name="Front. Microbiol.">
        <title>Ammonia Oxidation by the Arctic Terrestrial Thaumarchaeote Candidatus Nitrosocosmicus arcticus Is Stimulated by Increasing Temperatures.</title>
        <authorList>
            <person name="Alves R.J.E."/>
            <person name="Kerou M."/>
            <person name="Zappe A."/>
            <person name="Bittner R."/>
            <person name="Abby S.S."/>
            <person name="Schmidt H.A."/>
            <person name="Pfeifer K."/>
            <person name="Schleper C."/>
        </authorList>
    </citation>
    <scope>NUCLEOTIDE SEQUENCE [LARGE SCALE GENOMIC DNA]</scope>
    <source>
        <strain evidence="1 2">Kfb</strain>
    </source>
</reference>
<accession>A0A557SX77</accession>